<dbReference type="Gene3D" id="2.60.40.1480">
    <property type="entry name" value="Coatomer, gamma subunit, appendage domain"/>
    <property type="match status" value="1"/>
</dbReference>
<comment type="subcellular location">
    <subcellularLocation>
        <location evidence="14">Cytoplasm</location>
    </subcellularLocation>
    <subcellularLocation>
        <location evidence="1 14">Golgi apparatus membrane</location>
        <topology evidence="1 14">Peripheral membrane protein</topology>
        <orientation evidence="1 14">Cytoplasmic side</orientation>
    </subcellularLocation>
    <subcellularLocation>
        <location evidence="14">Cytoplasmic vesicle</location>
        <location evidence="14">COPI-coated vesicle membrane</location>
        <topology evidence="14">Peripheral membrane protein</topology>
        <orientation evidence="14">Cytoplasmic side</orientation>
    </subcellularLocation>
</comment>
<feature type="domain" description="Clathrin/coatomer adaptor adaptin-like N-terminal" evidence="15">
    <location>
        <begin position="18"/>
        <end position="572"/>
    </location>
</feature>
<keyword evidence="9 14" id="KW-0653">Protein transport</keyword>
<dbReference type="SUPFAM" id="SSF48371">
    <property type="entry name" value="ARM repeat"/>
    <property type="match status" value="1"/>
</dbReference>
<dbReference type="GO" id="GO:0030126">
    <property type="term" value="C:COPI vesicle coat"/>
    <property type="evidence" value="ECO:0007669"/>
    <property type="project" value="InterPro"/>
</dbReference>
<dbReference type="InterPro" id="IPR013041">
    <property type="entry name" value="Clathrin_app_Ig-like_sf"/>
</dbReference>
<dbReference type="InterPro" id="IPR011989">
    <property type="entry name" value="ARM-like"/>
</dbReference>
<dbReference type="InterPro" id="IPR017106">
    <property type="entry name" value="Coatomer_gsu"/>
</dbReference>
<keyword evidence="10 14" id="KW-0333">Golgi apparatus</keyword>
<dbReference type="PANTHER" id="PTHR10261">
    <property type="entry name" value="COATOMER SUBUNIT GAMMA"/>
    <property type="match status" value="1"/>
</dbReference>
<name>A0A5N5QKA1_9AGAM</name>
<dbReference type="InterPro" id="IPR013040">
    <property type="entry name" value="Coatomer_gsu_app_Ig-like_dom"/>
</dbReference>
<evidence type="ECO:0000256" key="14">
    <source>
        <dbReference type="PIRNR" id="PIRNR037093"/>
    </source>
</evidence>
<feature type="domain" description="Coatomer subunit gamma C-terminal" evidence="17">
    <location>
        <begin position="816"/>
        <end position="930"/>
    </location>
</feature>
<dbReference type="GO" id="GO:0006888">
    <property type="term" value="P:endoplasmic reticulum to Golgi vesicle-mediated transport"/>
    <property type="evidence" value="ECO:0007669"/>
    <property type="project" value="TreeGrafter"/>
</dbReference>
<dbReference type="OrthoDB" id="1074925at2759"/>
<dbReference type="InterPro" id="IPR009028">
    <property type="entry name" value="Coatomer/calthrin_app_sub_C"/>
</dbReference>
<dbReference type="Pfam" id="PF01602">
    <property type="entry name" value="Adaptin_N"/>
    <property type="match status" value="1"/>
</dbReference>
<dbReference type="FunFam" id="1.25.10.10:FF:000382">
    <property type="entry name" value="Coatomer subunit gamma"/>
    <property type="match status" value="1"/>
</dbReference>
<keyword evidence="19" id="KW-1185">Reference proteome</keyword>
<comment type="caution">
    <text evidence="18">The sequence shown here is derived from an EMBL/GenBank/DDBJ whole genome shotgun (WGS) entry which is preliminary data.</text>
</comment>
<evidence type="ECO:0000259" key="15">
    <source>
        <dbReference type="Pfam" id="PF01602"/>
    </source>
</evidence>
<keyword evidence="11 14" id="KW-0472">Membrane</keyword>
<dbReference type="GO" id="GO:0005198">
    <property type="term" value="F:structural molecule activity"/>
    <property type="evidence" value="ECO:0007669"/>
    <property type="project" value="InterPro"/>
</dbReference>
<evidence type="ECO:0000256" key="4">
    <source>
        <dbReference type="ARBA" id="ARBA00022448"/>
    </source>
</evidence>
<dbReference type="GO" id="GO:0000139">
    <property type="term" value="C:Golgi membrane"/>
    <property type="evidence" value="ECO:0007669"/>
    <property type="project" value="UniProtKB-SubCell"/>
</dbReference>
<dbReference type="GO" id="GO:0006891">
    <property type="term" value="P:intra-Golgi vesicle-mediated transport"/>
    <property type="evidence" value="ECO:0007669"/>
    <property type="project" value="TreeGrafter"/>
</dbReference>
<evidence type="ECO:0000259" key="17">
    <source>
        <dbReference type="Pfam" id="PF16381"/>
    </source>
</evidence>
<dbReference type="PIRSF" id="PIRSF037093">
    <property type="entry name" value="Coatomer_gamma_subunit"/>
    <property type="match status" value="1"/>
</dbReference>
<keyword evidence="4 14" id="KW-0813">Transport</keyword>
<dbReference type="InterPro" id="IPR012295">
    <property type="entry name" value="TBP_dom_sf"/>
</dbReference>
<keyword evidence="5 14" id="KW-0963">Cytoplasm</keyword>
<sequence length="932" mass="101264">MTAKRDEDHGIGAFYNDKSTIIQEARVFNESNVSPRKCRALLTRVVYLLYLGDSFGTQEATNLFFGTTKLFQNKDAALRQMVYLAVKELSTTAEDVIMVTSSIMKDMQGNLDAVYRPNAIRSLCRIIDPSMIQSVDRIFKAAIVDKAPSIATAALVSSYHLFPVSKDVIKRWVNEAQEALNTKSTSSYFNPISTGGWGSSSQRDVQQVLPSTTFITQYHALGLLYLIRQQDRMAVTKMIQQFGGGKGVTNTLKNPMALCMLVRYAAKIMEEDPNMQRQILDLLESWLRHKSDMVNFEAARVICEFQSKSSSSTLLPVLTKAVSVLQLFLSSPKPVQKFAAIRTLSALAAVYPNAVVACNLDMENLITDSNRSIATYAITTLLKTGNEASVDRLMKQITGFMSEISDEFKVIVVSAVRALCLKFPAKQQLMLSFLAGVLRDEGGYEFKRAVVEALFEMVARVAEARDAALAHLCEFIEDCEFTKLSVRILYLLGVEGPKTPQPTKYIRYIYNRVVLENAIVRAAAVSSLAKFGVNAVDAAMRRSVGVLLSRCLDDVDDEVRDRAAMYLKVINEEPLAQTYVKDEGVFSLSALESKLVAYVNDADAQAEEFDASDVPRISKEQAKAESARPSALDASLAITAPKPNVPAAAAAAAPSAAETQSNYAEQLAAVPELAGYGPVLGSSVKPVQLTESETEYVVSCVKHMFKEHVVFQFNVSNTLPDTLLEQVVVTMAPSEETAASFTEDFIIPIPSLSTASPSGVVYVSHTRVDPSTYALGSFSCTLKFISKEVDPASGEPEEDGYEDEYVLEDAEITAGGDWIVGSYAAFGSEWDRLGSTGVEVIETFSLGSMESIKAACDSLVEILGMEPLGGSENPSSKSVHTLQLSGLVIGGGGKVLARCRMTFASGDGVTLELGVRAEREEAARLVVGAVGG</sequence>
<dbReference type="Gene3D" id="1.25.10.10">
    <property type="entry name" value="Leucine-rich Repeat Variant"/>
    <property type="match status" value="2"/>
</dbReference>
<dbReference type="FunFam" id="3.30.310.10:FF:000008">
    <property type="entry name" value="Coatomer subunit gamma"/>
    <property type="match status" value="1"/>
</dbReference>
<evidence type="ECO:0000256" key="11">
    <source>
        <dbReference type="ARBA" id="ARBA00023136"/>
    </source>
</evidence>
<dbReference type="GO" id="GO:0006886">
    <property type="term" value="P:intracellular protein transport"/>
    <property type="evidence" value="ECO:0007669"/>
    <property type="project" value="InterPro"/>
</dbReference>
<evidence type="ECO:0000256" key="6">
    <source>
        <dbReference type="ARBA" id="ARBA00022553"/>
    </source>
</evidence>
<comment type="similarity">
    <text evidence="2 14">Belongs to the COPG family.</text>
</comment>
<dbReference type="InterPro" id="IPR016024">
    <property type="entry name" value="ARM-type_fold"/>
</dbReference>
<dbReference type="AlphaFoldDB" id="A0A5N5QKA1"/>
<dbReference type="Pfam" id="PF08752">
    <property type="entry name" value="COP-gamma_platf"/>
    <property type="match status" value="1"/>
</dbReference>
<dbReference type="InterPro" id="IPR032154">
    <property type="entry name" value="Coatomer_g_Cpla"/>
</dbReference>
<proteinExistence type="inferred from homology"/>
<dbReference type="SUPFAM" id="SSF55711">
    <property type="entry name" value="Subdomain of clathrin and coatomer appendage domain"/>
    <property type="match status" value="1"/>
</dbReference>
<dbReference type="EMBL" id="SSOP01000074">
    <property type="protein sequence ID" value="KAB5592175.1"/>
    <property type="molecule type" value="Genomic_DNA"/>
</dbReference>
<organism evidence="18 19">
    <name type="scientific">Ceratobasidium theobromae</name>
    <dbReference type="NCBI Taxonomy" id="1582974"/>
    <lineage>
        <taxon>Eukaryota</taxon>
        <taxon>Fungi</taxon>
        <taxon>Dikarya</taxon>
        <taxon>Basidiomycota</taxon>
        <taxon>Agaricomycotina</taxon>
        <taxon>Agaricomycetes</taxon>
        <taxon>Cantharellales</taxon>
        <taxon>Ceratobasidiaceae</taxon>
        <taxon>Ceratobasidium</taxon>
    </lineage>
</organism>
<keyword evidence="12 14" id="KW-0968">Cytoplasmic vesicle</keyword>
<evidence type="ECO:0000256" key="13">
    <source>
        <dbReference type="ARBA" id="ARBA00025536"/>
    </source>
</evidence>
<evidence type="ECO:0000313" key="19">
    <source>
        <dbReference type="Proteomes" id="UP000383932"/>
    </source>
</evidence>
<evidence type="ECO:0000256" key="10">
    <source>
        <dbReference type="ARBA" id="ARBA00023034"/>
    </source>
</evidence>
<evidence type="ECO:0000256" key="12">
    <source>
        <dbReference type="ARBA" id="ARBA00023329"/>
    </source>
</evidence>
<keyword evidence="6" id="KW-0597">Phosphoprotein</keyword>
<dbReference type="Proteomes" id="UP000383932">
    <property type="component" value="Unassembled WGS sequence"/>
</dbReference>
<evidence type="ECO:0000313" key="18">
    <source>
        <dbReference type="EMBL" id="KAB5592175.1"/>
    </source>
</evidence>
<keyword evidence="8 14" id="KW-0931">ER-Golgi transport</keyword>
<dbReference type="FunFam" id="2.60.40.1480:FF:000001">
    <property type="entry name" value="Coatomer subunit gamma"/>
    <property type="match status" value="1"/>
</dbReference>
<reference evidence="18 19" key="1">
    <citation type="journal article" date="2019" name="Fungal Biol. Biotechnol.">
        <title>Draft genome sequence of fastidious pathogen Ceratobasidium theobromae, which causes vascular-streak dieback in Theobroma cacao.</title>
        <authorList>
            <person name="Ali S.S."/>
            <person name="Asman A."/>
            <person name="Shao J."/>
            <person name="Firmansyah A.P."/>
            <person name="Susilo A.W."/>
            <person name="Rosmana A."/>
            <person name="McMahon P."/>
            <person name="Junaid M."/>
            <person name="Guest D."/>
            <person name="Kheng T.Y."/>
            <person name="Meinhardt L.W."/>
            <person name="Bailey B.A."/>
        </authorList>
    </citation>
    <scope>NUCLEOTIDE SEQUENCE [LARGE SCALE GENOMIC DNA]</scope>
    <source>
        <strain evidence="18 19">CT2</strain>
    </source>
</reference>
<dbReference type="GO" id="GO:0005793">
    <property type="term" value="C:endoplasmic reticulum-Golgi intermediate compartment"/>
    <property type="evidence" value="ECO:0007669"/>
    <property type="project" value="TreeGrafter"/>
</dbReference>
<gene>
    <name evidence="18" type="ORF">CTheo_4383</name>
</gene>
<dbReference type="Gene3D" id="3.30.310.10">
    <property type="entry name" value="TATA-Binding Protein"/>
    <property type="match status" value="1"/>
</dbReference>
<dbReference type="GO" id="GO:0009306">
    <property type="term" value="P:protein secretion"/>
    <property type="evidence" value="ECO:0007669"/>
    <property type="project" value="TreeGrafter"/>
</dbReference>
<dbReference type="Pfam" id="PF16381">
    <property type="entry name" value="Coatomer_g_Cpla"/>
    <property type="match status" value="1"/>
</dbReference>
<evidence type="ECO:0000256" key="1">
    <source>
        <dbReference type="ARBA" id="ARBA00004255"/>
    </source>
</evidence>
<dbReference type="FunFam" id="1.25.10.10:FF:000071">
    <property type="entry name" value="Coatomer subunit gamma"/>
    <property type="match status" value="1"/>
</dbReference>
<evidence type="ECO:0000256" key="9">
    <source>
        <dbReference type="ARBA" id="ARBA00022927"/>
    </source>
</evidence>
<dbReference type="InterPro" id="IPR037067">
    <property type="entry name" value="Coatomer_gsu_app_sf"/>
</dbReference>
<evidence type="ECO:0000256" key="7">
    <source>
        <dbReference type="ARBA" id="ARBA00022737"/>
    </source>
</evidence>
<dbReference type="InterPro" id="IPR002553">
    <property type="entry name" value="Clathrin/coatomer_adapt-like_N"/>
</dbReference>
<feature type="domain" description="Coatomer gamma subunit appendage Ig-like subdomain" evidence="16">
    <location>
        <begin position="662"/>
        <end position="813"/>
    </location>
</feature>
<comment type="subunit">
    <text evidence="3">Oligomeric complex that consists of at least the alpha, beta, beta', gamma, delta, epsilon and zeta subunits.</text>
</comment>
<comment type="function">
    <text evidence="13 14">The coatomer is a cytosolic protein complex that binds to dilysine motifs and reversibly associates with Golgi non-clathrin-coated vesicles, which further mediate biosynthetic protein transport from the ER, via the Golgi up to the trans Golgi network. Coatomer complex is required for budding from Golgi membranes, and is essential for the retrograde Golgi-to-ER transport of dilysine-tagged proteins.</text>
</comment>
<dbReference type="GO" id="GO:0005783">
    <property type="term" value="C:endoplasmic reticulum"/>
    <property type="evidence" value="ECO:0007669"/>
    <property type="project" value="TreeGrafter"/>
</dbReference>
<keyword evidence="7" id="KW-0677">Repeat</keyword>
<evidence type="ECO:0000256" key="3">
    <source>
        <dbReference type="ARBA" id="ARBA00011775"/>
    </source>
</evidence>
<protein>
    <recommendedName>
        <fullName evidence="14">Coatomer subunit gamma</fullName>
    </recommendedName>
</protein>
<evidence type="ECO:0000256" key="2">
    <source>
        <dbReference type="ARBA" id="ARBA00010720"/>
    </source>
</evidence>
<evidence type="ECO:0000256" key="5">
    <source>
        <dbReference type="ARBA" id="ARBA00022490"/>
    </source>
</evidence>
<accession>A0A5N5QKA1</accession>
<evidence type="ECO:0000256" key="8">
    <source>
        <dbReference type="ARBA" id="ARBA00022892"/>
    </source>
</evidence>
<dbReference type="SUPFAM" id="SSF49348">
    <property type="entry name" value="Clathrin adaptor appendage domain"/>
    <property type="match status" value="1"/>
</dbReference>
<evidence type="ECO:0000259" key="16">
    <source>
        <dbReference type="Pfam" id="PF08752"/>
    </source>
</evidence>
<dbReference type="PANTHER" id="PTHR10261:SF0">
    <property type="entry name" value="COATOMER SUBUNIT GAMMA-2"/>
    <property type="match status" value="1"/>
</dbReference>